<dbReference type="AlphaFoldDB" id="A0A840TU52"/>
<keyword evidence="2 3" id="KW-0808">Transferase</keyword>
<dbReference type="EC" id="2.4.1.11" evidence="3"/>
<evidence type="ECO:0000313" key="3">
    <source>
        <dbReference type="EMBL" id="MBB5285092.1"/>
    </source>
</evidence>
<protein>
    <submittedName>
        <fullName evidence="3">Glycogen(Starch) synthase</fullName>
        <ecNumber evidence="3">2.4.1.11</ecNumber>
    </submittedName>
</protein>
<accession>A0A840TU52</accession>
<dbReference type="GO" id="GO:0005978">
    <property type="term" value="P:glycogen biosynthetic process"/>
    <property type="evidence" value="ECO:0007669"/>
    <property type="project" value="InterPro"/>
</dbReference>
<dbReference type="Gene3D" id="3.40.50.2000">
    <property type="entry name" value="Glycogen Phosphorylase B"/>
    <property type="match status" value="2"/>
</dbReference>
<keyword evidence="1 3" id="KW-0328">Glycosyltransferase</keyword>
<dbReference type="PANTHER" id="PTHR10176">
    <property type="entry name" value="GLYCOGEN SYNTHASE"/>
    <property type="match status" value="1"/>
</dbReference>
<keyword evidence="4" id="KW-1185">Reference proteome</keyword>
<dbReference type="Pfam" id="PF05693">
    <property type="entry name" value="Glycogen_syn"/>
    <property type="match status" value="1"/>
</dbReference>
<gene>
    <name evidence="3" type="ORF">HNQ92_003240</name>
</gene>
<sequence length="572" mass="65139">MTKSWGENYFLLGPYFPNSAKLDFVPLPEPADSPVGEAIRAMRREGYQVLYGYWLREGSQARVLLFPTHLKQLDAVKTGLWEGYQVPTLGAEELVNQVISFGEQVRIFLTKVTQLAGPDQDVMAHFHEWMSASGLAQLRDEAVPVTTVFTTHATLLGRYLAPNEEAFYDRFSGFDWLQKARQYAIEASARLERNAAQAAHVLTAVSETAAQECVTFLGRQPDYIIPNGLAVSAASVPEISYNEPKGRRHLEQFVRGQFLPRYDIQPENTLYFFASGRYEYRNKGFDLLLKALSRLNQQVKEEALEVTIVVFIITRRPFRHLKPEVLEAHARYTELRKLCNQVSTRLGPKLFSALATTRKDTPLPNLNLLVDEDLLRRWRQAILEFKKTDLPPYVTHALYHDDDISTYCQQAGLLNYPEDPVKVVYHPDFIHPSNSLFGLDYPDFVKGCHLGIFPSLYEPWGYTAAECAQQGTPTITTDLSGFGKYVSEKFPNPERKGVHVLKRRFETDQQAVAQLAATMFRFSRSFANGLAAPRCELAPQLEESLSWEKLLRFYEEAYKLALVRSRPSASLY</sequence>
<organism evidence="3 4">
    <name type="scientific">Rhabdobacter roseus</name>
    <dbReference type="NCBI Taxonomy" id="1655419"/>
    <lineage>
        <taxon>Bacteria</taxon>
        <taxon>Pseudomonadati</taxon>
        <taxon>Bacteroidota</taxon>
        <taxon>Cytophagia</taxon>
        <taxon>Cytophagales</taxon>
        <taxon>Cytophagaceae</taxon>
        <taxon>Rhabdobacter</taxon>
    </lineage>
</organism>
<reference evidence="3 4" key="1">
    <citation type="submission" date="2020-08" db="EMBL/GenBank/DDBJ databases">
        <title>Genomic Encyclopedia of Type Strains, Phase IV (KMG-IV): sequencing the most valuable type-strain genomes for metagenomic binning, comparative biology and taxonomic classification.</title>
        <authorList>
            <person name="Goeker M."/>
        </authorList>
    </citation>
    <scope>NUCLEOTIDE SEQUENCE [LARGE SCALE GENOMIC DNA]</scope>
    <source>
        <strain evidence="3 4">DSM 105074</strain>
    </source>
</reference>
<dbReference type="PANTHER" id="PTHR10176:SF3">
    <property type="entry name" value="GLYCOGEN [STARCH] SYNTHASE"/>
    <property type="match status" value="1"/>
</dbReference>
<dbReference type="SUPFAM" id="SSF53756">
    <property type="entry name" value="UDP-Glycosyltransferase/glycogen phosphorylase"/>
    <property type="match status" value="1"/>
</dbReference>
<comment type="caution">
    <text evidence="3">The sequence shown here is derived from an EMBL/GenBank/DDBJ whole genome shotgun (WGS) entry which is preliminary data.</text>
</comment>
<dbReference type="GO" id="GO:0005737">
    <property type="term" value="C:cytoplasm"/>
    <property type="evidence" value="ECO:0007669"/>
    <property type="project" value="TreeGrafter"/>
</dbReference>
<dbReference type="GO" id="GO:0004373">
    <property type="term" value="F:alpha-1,4-glucan glucosyltransferase (UDP-glucose donor) activity"/>
    <property type="evidence" value="ECO:0007669"/>
    <property type="project" value="UniProtKB-EC"/>
</dbReference>
<dbReference type="Gene3D" id="6.10.260.10">
    <property type="match status" value="1"/>
</dbReference>
<evidence type="ECO:0000256" key="2">
    <source>
        <dbReference type="ARBA" id="ARBA00022679"/>
    </source>
</evidence>
<name>A0A840TU52_9BACT</name>
<dbReference type="Proteomes" id="UP000557307">
    <property type="component" value="Unassembled WGS sequence"/>
</dbReference>
<evidence type="ECO:0000313" key="4">
    <source>
        <dbReference type="Proteomes" id="UP000557307"/>
    </source>
</evidence>
<proteinExistence type="predicted"/>
<evidence type="ECO:0000256" key="1">
    <source>
        <dbReference type="ARBA" id="ARBA00022676"/>
    </source>
</evidence>
<dbReference type="EMBL" id="JACHGF010000004">
    <property type="protein sequence ID" value="MBB5285092.1"/>
    <property type="molecule type" value="Genomic_DNA"/>
</dbReference>
<dbReference type="InterPro" id="IPR008631">
    <property type="entry name" value="Glycogen_synth"/>
</dbReference>